<organism evidence="1 2">
    <name type="scientific">Paenibacillus montanisoli</name>
    <dbReference type="NCBI Taxonomy" id="2081970"/>
    <lineage>
        <taxon>Bacteria</taxon>
        <taxon>Bacillati</taxon>
        <taxon>Bacillota</taxon>
        <taxon>Bacilli</taxon>
        <taxon>Bacillales</taxon>
        <taxon>Paenibacillaceae</taxon>
        <taxon>Paenibacillus</taxon>
    </lineage>
</organism>
<protein>
    <submittedName>
        <fullName evidence="1">Phytanoyl-CoA dioxygenase family protein</fullName>
    </submittedName>
</protein>
<evidence type="ECO:0000313" key="2">
    <source>
        <dbReference type="Proteomes" id="UP000249260"/>
    </source>
</evidence>
<keyword evidence="1" id="KW-0223">Dioxygenase</keyword>
<dbReference type="PANTHER" id="PTHR20883">
    <property type="entry name" value="PHYTANOYL-COA DIOXYGENASE DOMAIN CONTAINING 1"/>
    <property type="match status" value="1"/>
</dbReference>
<dbReference type="SUPFAM" id="SSF51197">
    <property type="entry name" value="Clavaminate synthase-like"/>
    <property type="match status" value="1"/>
</dbReference>
<dbReference type="Proteomes" id="UP000249260">
    <property type="component" value="Unassembled WGS sequence"/>
</dbReference>
<dbReference type="GO" id="GO:0005506">
    <property type="term" value="F:iron ion binding"/>
    <property type="evidence" value="ECO:0007669"/>
    <property type="project" value="UniProtKB-ARBA"/>
</dbReference>
<sequence>MEKQLLTGLVTEQEKQQFTQNGFLLKKGLLSIEEVDEIKDYFMTLHAKGSFPGFKPVSLEEAEGDLLRVYPRMINPHRADPNIIPFMIHPKIMGVLADLLDEEPLASQSMFYFKPPGAKGQALHQDNYYLKVSPGTCMAAWVSIDDADQENGGMVMVPESSQLDTLCPHEADPETSFTNDEVDVPEGMSIVPVDMAAGDILFFNGSVIHGSYPNTSKDRFRRSFICHYAGYSAVKVMEDTLYTHRGELVYREVDESAGPCGVEFDYVTSKAYY</sequence>
<dbReference type="PANTHER" id="PTHR20883:SF48">
    <property type="entry name" value="ECTOINE DIOXYGENASE"/>
    <property type="match status" value="1"/>
</dbReference>
<dbReference type="Pfam" id="PF05721">
    <property type="entry name" value="PhyH"/>
    <property type="match status" value="1"/>
</dbReference>
<accession>A0A328U4K9</accession>
<gene>
    <name evidence="1" type="ORF">DL346_10425</name>
</gene>
<reference evidence="1 2" key="1">
    <citation type="submission" date="2018-06" db="EMBL/GenBank/DDBJ databases">
        <title>Paenibacillus montanisoli sp. nov., isolated from mountain area soil.</title>
        <authorList>
            <person name="Wu M."/>
        </authorList>
    </citation>
    <scope>NUCLEOTIDE SEQUENCE [LARGE SCALE GENOMIC DNA]</scope>
    <source>
        <strain evidence="1 2">RA17</strain>
    </source>
</reference>
<evidence type="ECO:0000313" key="1">
    <source>
        <dbReference type="EMBL" id="RAP75845.1"/>
    </source>
</evidence>
<keyword evidence="1" id="KW-0560">Oxidoreductase</keyword>
<dbReference type="RefSeq" id="WP_112882070.1">
    <property type="nucleotide sequence ID" value="NZ_QLUW01000002.1"/>
</dbReference>
<dbReference type="EMBL" id="QLUW01000002">
    <property type="protein sequence ID" value="RAP75845.1"/>
    <property type="molecule type" value="Genomic_DNA"/>
</dbReference>
<dbReference type="InterPro" id="IPR008775">
    <property type="entry name" value="Phytyl_CoA_dOase-like"/>
</dbReference>
<proteinExistence type="predicted"/>
<comment type="caution">
    <text evidence="1">The sequence shown here is derived from an EMBL/GenBank/DDBJ whole genome shotgun (WGS) entry which is preliminary data.</text>
</comment>
<name>A0A328U4K9_9BACL</name>
<keyword evidence="2" id="KW-1185">Reference proteome</keyword>
<dbReference type="Gene3D" id="2.60.120.620">
    <property type="entry name" value="q2cbj1_9rhob like domain"/>
    <property type="match status" value="1"/>
</dbReference>
<dbReference type="GO" id="GO:0016706">
    <property type="term" value="F:2-oxoglutarate-dependent dioxygenase activity"/>
    <property type="evidence" value="ECO:0007669"/>
    <property type="project" value="UniProtKB-ARBA"/>
</dbReference>
<dbReference type="AlphaFoldDB" id="A0A328U4K9"/>
<dbReference type="OrthoDB" id="9814777at2"/>